<proteinExistence type="predicted"/>
<sequence>MATLQNVTGARWFRLWLWIGIPLAICWMLGYAALAAMAKAMTSGGVSPGLSPDAHRMIWAGAGALFIYTGAVFYALSLLRLSILYSLIVLGCILLIATLPVYLDKRAFEREARLMPAHNVFGEKTTIRGKNILVISEGRYFCYSVCAEIYLSEDQKGLYALLPEDVAALDLRQPVDLASLNLQHVISPRPNIYEPQAISAPVVIDLVIFMRFPTDQLNPEALGLDPGAVVPPSSVHSMIVSVRDPQNWLPEREEIHLRMQYAQRSVLMYPFFPFLSNHRWGVTDELTDHWDSPAKWLGL</sequence>
<comment type="caution">
    <text evidence="2">The sequence shown here is derived from an EMBL/GenBank/DDBJ whole genome shotgun (WGS) entry which is preliminary data.</text>
</comment>
<reference evidence="2" key="1">
    <citation type="submission" date="2020-10" db="EMBL/GenBank/DDBJ databases">
        <title>Paenihalocynthiibacter styelae gen. nov., sp. nov., isolated from stalked sea squirt Styela clava.</title>
        <authorList>
            <person name="Kim Y.-O."/>
            <person name="Yoon J.-H."/>
        </authorList>
    </citation>
    <scope>NUCLEOTIDE SEQUENCE</scope>
    <source>
        <strain evidence="2">MYP1-1</strain>
    </source>
</reference>
<dbReference type="Proteomes" id="UP000640583">
    <property type="component" value="Unassembled WGS sequence"/>
</dbReference>
<feature type="transmembrane region" description="Helical" evidence="1">
    <location>
        <begin position="83"/>
        <end position="103"/>
    </location>
</feature>
<accession>A0A8J7LWC6</accession>
<feature type="transmembrane region" description="Helical" evidence="1">
    <location>
        <begin position="57"/>
        <end position="77"/>
    </location>
</feature>
<gene>
    <name evidence="2" type="ORF">H1D41_11080</name>
</gene>
<keyword evidence="3" id="KW-1185">Reference proteome</keyword>
<feature type="transmembrane region" description="Helical" evidence="1">
    <location>
        <begin position="15"/>
        <end position="36"/>
    </location>
</feature>
<keyword evidence="1" id="KW-0812">Transmembrane</keyword>
<evidence type="ECO:0000256" key="1">
    <source>
        <dbReference type="SAM" id="Phobius"/>
    </source>
</evidence>
<dbReference type="RefSeq" id="WP_228848967.1">
    <property type="nucleotide sequence ID" value="NZ_JADCKQ010000007.1"/>
</dbReference>
<keyword evidence="1" id="KW-1133">Transmembrane helix</keyword>
<evidence type="ECO:0000313" key="3">
    <source>
        <dbReference type="Proteomes" id="UP000640583"/>
    </source>
</evidence>
<organism evidence="2 3">
    <name type="scientific">Halocynthiibacter styelae</name>
    <dbReference type="NCBI Taxonomy" id="2761955"/>
    <lineage>
        <taxon>Bacteria</taxon>
        <taxon>Pseudomonadati</taxon>
        <taxon>Pseudomonadota</taxon>
        <taxon>Alphaproteobacteria</taxon>
        <taxon>Rhodobacterales</taxon>
        <taxon>Paracoccaceae</taxon>
        <taxon>Halocynthiibacter</taxon>
    </lineage>
</organism>
<name>A0A8J7LWC6_9RHOB</name>
<protein>
    <submittedName>
        <fullName evidence="2">Uncharacterized protein</fullName>
    </submittedName>
</protein>
<keyword evidence="1" id="KW-0472">Membrane</keyword>
<dbReference type="AlphaFoldDB" id="A0A8J7LWC6"/>
<evidence type="ECO:0000313" key="2">
    <source>
        <dbReference type="EMBL" id="MBI1494182.1"/>
    </source>
</evidence>
<dbReference type="EMBL" id="JADCKQ010000007">
    <property type="protein sequence ID" value="MBI1494182.1"/>
    <property type="molecule type" value="Genomic_DNA"/>
</dbReference>